<protein>
    <submittedName>
        <fullName evidence="3">Uncharacterized protein</fullName>
    </submittedName>
</protein>
<dbReference type="Proteomes" id="UP001150266">
    <property type="component" value="Unassembled WGS sequence"/>
</dbReference>
<feature type="coiled-coil region" evidence="1">
    <location>
        <begin position="617"/>
        <end position="644"/>
    </location>
</feature>
<name>A0A9W9A0C9_9AGAR</name>
<evidence type="ECO:0000256" key="2">
    <source>
        <dbReference type="SAM" id="MobiDB-lite"/>
    </source>
</evidence>
<gene>
    <name evidence="3" type="ORF">J3R30DRAFT_3800738</name>
</gene>
<keyword evidence="1" id="KW-0175">Coiled coil</keyword>
<accession>A0A9W9A0C9</accession>
<feature type="region of interest" description="Disordered" evidence="2">
    <location>
        <begin position="468"/>
        <end position="499"/>
    </location>
</feature>
<keyword evidence="4" id="KW-1185">Reference proteome</keyword>
<feature type="region of interest" description="Disordered" evidence="2">
    <location>
        <begin position="193"/>
        <end position="291"/>
    </location>
</feature>
<feature type="compositionally biased region" description="Low complexity" evidence="2">
    <location>
        <begin position="220"/>
        <end position="232"/>
    </location>
</feature>
<feature type="compositionally biased region" description="Basic and acidic residues" evidence="2">
    <location>
        <begin position="688"/>
        <end position="699"/>
    </location>
</feature>
<dbReference type="OrthoDB" id="2963154at2759"/>
<feature type="region of interest" description="Disordered" evidence="2">
    <location>
        <begin position="42"/>
        <end position="65"/>
    </location>
</feature>
<reference evidence="3" key="1">
    <citation type="submission" date="2022-08" db="EMBL/GenBank/DDBJ databases">
        <title>A Global Phylogenomic Analysis of the Shiitake Genus Lentinula.</title>
        <authorList>
            <consortium name="DOE Joint Genome Institute"/>
            <person name="Sierra-Patev S."/>
            <person name="Min B."/>
            <person name="Naranjo-Ortiz M."/>
            <person name="Looney B."/>
            <person name="Konkel Z."/>
            <person name="Slot J.C."/>
            <person name="Sakamoto Y."/>
            <person name="Steenwyk J.L."/>
            <person name="Rokas A."/>
            <person name="Carro J."/>
            <person name="Camarero S."/>
            <person name="Ferreira P."/>
            <person name="Molpeceres G."/>
            <person name="Ruiz-Duenas F.J."/>
            <person name="Serrano A."/>
            <person name="Henrissat B."/>
            <person name="Drula E."/>
            <person name="Hughes K.W."/>
            <person name="Mata J.L."/>
            <person name="Ishikawa N.K."/>
            <person name="Vargas-Isla R."/>
            <person name="Ushijima S."/>
            <person name="Smith C.A."/>
            <person name="Ahrendt S."/>
            <person name="Andreopoulos W."/>
            <person name="He G."/>
            <person name="Labutti K."/>
            <person name="Lipzen A."/>
            <person name="Ng V."/>
            <person name="Riley R."/>
            <person name="Sandor L."/>
            <person name="Barry K."/>
            <person name="Martinez A.T."/>
            <person name="Xiao Y."/>
            <person name="Gibbons J.G."/>
            <person name="Terashima K."/>
            <person name="Grigoriev I.V."/>
            <person name="Hibbett D.S."/>
        </authorList>
    </citation>
    <scope>NUCLEOTIDE SEQUENCE</scope>
    <source>
        <strain evidence="3">JLM2183</strain>
    </source>
</reference>
<comment type="caution">
    <text evidence="3">The sequence shown here is derived from an EMBL/GenBank/DDBJ whole genome shotgun (WGS) entry which is preliminary data.</text>
</comment>
<dbReference type="EMBL" id="JAOTPV010000022">
    <property type="protein sequence ID" value="KAJ4471520.1"/>
    <property type="molecule type" value="Genomic_DNA"/>
</dbReference>
<feature type="region of interest" description="Disordered" evidence="2">
    <location>
        <begin position="674"/>
        <end position="763"/>
    </location>
</feature>
<feature type="compositionally biased region" description="Basic and acidic residues" evidence="2">
    <location>
        <begin position="481"/>
        <end position="499"/>
    </location>
</feature>
<evidence type="ECO:0000313" key="4">
    <source>
        <dbReference type="Proteomes" id="UP001150266"/>
    </source>
</evidence>
<evidence type="ECO:0000313" key="3">
    <source>
        <dbReference type="EMBL" id="KAJ4471520.1"/>
    </source>
</evidence>
<feature type="compositionally biased region" description="Polar residues" evidence="2">
    <location>
        <begin position="270"/>
        <end position="279"/>
    </location>
</feature>
<evidence type="ECO:0000256" key="1">
    <source>
        <dbReference type="SAM" id="Coils"/>
    </source>
</evidence>
<organism evidence="3 4">
    <name type="scientific">Lentinula aciculospora</name>
    <dbReference type="NCBI Taxonomy" id="153920"/>
    <lineage>
        <taxon>Eukaryota</taxon>
        <taxon>Fungi</taxon>
        <taxon>Dikarya</taxon>
        <taxon>Basidiomycota</taxon>
        <taxon>Agaricomycotina</taxon>
        <taxon>Agaricomycetes</taxon>
        <taxon>Agaricomycetidae</taxon>
        <taxon>Agaricales</taxon>
        <taxon>Marasmiineae</taxon>
        <taxon>Omphalotaceae</taxon>
        <taxon>Lentinula</taxon>
    </lineage>
</organism>
<proteinExistence type="predicted"/>
<sequence length="763" mass="83796">MSSSHNPSSYLLRRLVPKSLRVRTTSDIPAIPAVPTIFPSFSQTDFFQNTPRDAPRPPTRPPRPAHSLYLSSQFSHIAEPHTDTPTDPVVTYHTNYLGLFSGEGETPIVTTLPPRLTDLVPPIQVHPSEYEPTLTVEGGSQNRPSGINPEIPDIPQAISRVNVIQDYDYVGGWVVDESGKQQYVARGRIEEVVDEDEKDEGRIEGTGSNTGANAASPFVIPGRSSIPGPSSRFLDAISLPGSTTPPPRPSLHTKRDLPFAQSPLVPLSPETPNHGFQRSSTKHPLRHPSLVSPLSQSVSSLAPLPLRGFSSLHSAQQPIQVPGVGDTDTEMPFEPYDPLADSLSSLPGLRGFSYFTPQTERISEENITSTPELTDIPNSVPVSNSARAAGALESLGNSLESLSPPVPPPKLPVFSSAGAPAVQAPLIPIIVSDEPMYPLPPSPAPAPHTPIPYSSIPHIGDLSDPIIIQPLDESTPNGKNRNGDGDGKGKGREKGKEIQNDEHVQIEENERLISYSIQDIVGMVRGVRATLSSISPFTVTVIPYQQMCTRIEESLERVGQSLVRRRQMLKIEESMLLSGSGRKRYEKRLGSLKRCLRRLSDIAKRIVEPGRHLDVLLKKLGEHYDKLTNVADKLEDTFDRLTLQHLYAVASKLTEEANRSRGVYMNARDTYTRRKDMKKDMKRKSIRGLREEGMATREGTKRRRSIRDLRDMRDIGSAGKYRPNNLTKKKSRLGLGLGGLGGDRPPRALRPTRPYAQPGVGSH</sequence>
<dbReference type="AlphaFoldDB" id="A0A9W9A0C9"/>